<gene>
    <name evidence="2" type="ORF">SAMN05216324_103110</name>
</gene>
<sequence>MIINNLKCVFHDKDKMSPGSVFYSVLKGFVMVEFVVLFLVIF</sequence>
<organism evidence="2 3">
    <name type="scientific">Chryseobacterium limigenitum</name>
    <dbReference type="NCBI Taxonomy" id="1612149"/>
    <lineage>
        <taxon>Bacteria</taxon>
        <taxon>Pseudomonadati</taxon>
        <taxon>Bacteroidota</taxon>
        <taxon>Flavobacteriia</taxon>
        <taxon>Flavobacteriales</taxon>
        <taxon>Weeksellaceae</taxon>
        <taxon>Chryseobacterium group</taxon>
        <taxon>Chryseobacterium</taxon>
    </lineage>
</organism>
<proteinExistence type="predicted"/>
<dbReference type="AlphaFoldDB" id="A0A1K2II39"/>
<evidence type="ECO:0000256" key="1">
    <source>
        <dbReference type="SAM" id="Phobius"/>
    </source>
</evidence>
<dbReference type="EMBL" id="FPKW01000003">
    <property type="protein sequence ID" value="SFZ92089.1"/>
    <property type="molecule type" value="Genomic_DNA"/>
</dbReference>
<keyword evidence="1" id="KW-0472">Membrane</keyword>
<keyword evidence="3" id="KW-1185">Reference proteome</keyword>
<dbReference type="Proteomes" id="UP000182034">
    <property type="component" value="Unassembled WGS sequence"/>
</dbReference>
<evidence type="ECO:0000313" key="3">
    <source>
        <dbReference type="Proteomes" id="UP000182034"/>
    </source>
</evidence>
<feature type="transmembrane region" description="Helical" evidence="1">
    <location>
        <begin position="21"/>
        <end position="41"/>
    </location>
</feature>
<evidence type="ECO:0000313" key="2">
    <source>
        <dbReference type="EMBL" id="SFZ92089.1"/>
    </source>
</evidence>
<protein>
    <submittedName>
        <fullName evidence="2">Uncharacterized protein</fullName>
    </submittedName>
</protein>
<keyword evidence="1" id="KW-1133">Transmembrane helix</keyword>
<dbReference type="STRING" id="1612149.SAMN05216324_103110"/>
<name>A0A1K2II39_9FLAO</name>
<reference evidence="3" key="1">
    <citation type="submission" date="2016-10" db="EMBL/GenBank/DDBJ databases">
        <authorList>
            <person name="Varghese N."/>
            <person name="Submissions S."/>
        </authorList>
    </citation>
    <scope>NUCLEOTIDE SEQUENCE [LARGE SCALE GENOMIC DNA]</scope>
    <source>
        <strain evidence="3">SUR2</strain>
    </source>
</reference>
<accession>A0A1K2II39</accession>
<keyword evidence="1" id="KW-0812">Transmembrane</keyword>